<dbReference type="PANTHER" id="PTHR48043">
    <property type="entry name" value="EG:EG0003.4 PROTEIN-RELATED"/>
    <property type="match status" value="1"/>
</dbReference>
<keyword evidence="4" id="KW-0812">Transmembrane</keyword>
<keyword evidence="4" id="KW-1133">Transmembrane helix</keyword>
<gene>
    <name evidence="6" type="primary">LOC124295043</name>
</gene>
<feature type="transmembrane region" description="Helical" evidence="4">
    <location>
        <begin position="471"/>
        <end position="490"/>
    </location>
</feature>
<keyword evidence="5" id="KW-1185">Reference proteome</keyword>
<dbReference type="RefSeq" id="XP_046599067.1">
    <property type="nucleotide sequence ID" value="XM_046743111.1"/>
</dbReference>
<proteinExistence type="inferred from homology"/>
<dbReference type="Proteomes" id="UP000829291">
    <property type="component" value="Chromosome 6"/>
</dbReference>
<dbReference type="InterPro" id="IPR002213">
    <property type="entry name" value="UDP_glucos_trans"/>
</dbReference>
<sequence length="511" mass="58789">MVRVLVFSVTVVLYVLGGVAESARILGVFVTPSFSHQIVFRALTMELSKRGHELVVFTSDPLNDPSLNNYKEIDMHYTYDLKMDHAIALDETSFLQEWYKVSEPITEAVLIHPEMQRIISPNSTERFDLIIAEYLSYDAIYALRIRLDAPIIGVCTTSLSHSLSYQIGNTHALSYSPSLMDDYTDDMNFWLRLINAYRMAKHAILRQYDLLPRQERLLKKYFGPHVPSVEDLSTEMSLVLTSSHPLLEYPKPSLPNMIHIEGCHLKLKLHGLDEDLKEFLDGAKEGFVYFSLGTNVLSDHLAPEKIRTLISVFAAVPYRVVWKWEQNSLDGKPDNVFISKWFSQQDVLAHPNIKLFVYQGGRQSTEEAIHYGVPLVGIPVFGDQKFNVRKLESIQLGKRVNFEPLSGDELRGAIVEVIEDKGETTFRCLFNDRKEDPMDRAMWWIEYVIRHNGAPHLRPRLRHWPWHQRELLDVLAFVLLVASAALYLSYKFIRLVIRKCAQTLPSKVKTN</sequence>
<keyword evidence="3" id="KW-0808">Transferase</keyword>
<evidence type="ECO:0000256" key="2">
    <source>
        <dbReference type="ARBA" id="ARBA00022676"/>
    </source>
</evidence>
<dbReference type="GeneID" id="124295043"/>
<evidence type="ECO:0000256" key="3">
    <source>
        <dbReference type="ARBA" id="ARBA00022679"/>
    </source>
</evidence>
<evidence type="ECO:0000313" key="6">
    <source>
        <dbReference type="RefSeq" id="XP_046599067.1"/>
    </source>
</evidence>
<dbReference type="PANTHER" id="PTHR48043:SF159">
    <property type="entry name" value="EG:EG0003.4 PROTEIN-RELATED"/>
    <property type="match status" value="1"/>
</dbReference>
<dbReference type="CDD" id="cd03784">
    <property type="entry name" value="GT1_Gtf-like"/>
    <property type="match status" value="1"/>
</dbReference>
<evidence type="ECO:0000256" key="4">
    <source>
        <dbReference type="SAM" id="Phobius"/>
    </source>
</evidence>
<comment type="similarity">
    <text evidence="1">Belongs to the UDP-glycosyltransferase family.</text>
</comment>
<dbReference type="InterPro" id="IPR050271">
    <property type="entry name" value="UDP-glycosyltransferase"/>
</dbReference>
<dbReference type="Pfam" id="PF00201">
    <property type="entry name" value="UDPGT"/>
    <property type="match status" value="1"/>
</dbReference>
<protein>
    <submittedName>
        <fullName evidence="6">UDP-glycosyltransferase UGT5-like</fullName>
    </submittedName>
</protein>
<evidence type="ECO:0000313" key="5">
    <source>
        <dbReference type="Proteomes" id="UP000829291"/>
    </source>
</evidence>
<keyword evidence="2" id="KW-0328">Glycosyltransferase</keyword>
<dbReference type="Gene3D" id="3.40.50.2000">
    <property type="entry name" value="Glycogen Phosphorylase B"/>
    <property type="match status" value="2"/>
</dbReference>
<accession>A0ABM3GFL0</accession>
<evidence type="ECO:0000256" key="1">
    <source>
        <dbReference type="ARBA" id="ARBA00009995"/>
    </source>
</evidence>
<organism evidence="5 6">
    <name type="scientific">Neodiprion lecontei</name>
    <name type="common">Redheaded pine sawfly</name>
    <dbReference type="NCBI Taxonomy" id="441921"/>
    <lineage>
        <taxon>Eukaryota</taxon>
        <taxon>Metazoa</taxon>
        <taxon>Ecdysozoa</taxon>
        <taxon>Arthropoda</taxon>
        <taxon>Hexapoda</taxon>
        <taxon>Insecta</taxon>
        <taxon>Pterygota</taxon>
        <taxon>Neoptera</taxon>
        <taxon>Endopterygota</taxon>
        <taxon>Hymenoptera</taxon>
        <taxon>Tenthredinoidea</taxon>
        <taxon>Diprionidae</taxon>
        <taxon>Diprioninae</taxon>
        <taxon>Neodiprion</taxon>
    </lineage>
</organism>
<dbReference type="SUPFAM" id="SSF53756">
    <property type="entry name" value="UDP-Glycosyltransferase/glycogen phosphorylase"/>
    <property type="match status" value="1"/>
</dbReference>
<reference evidence="6" key="1">
    <citation type="submission" date="2025-08" db="UniProtKB">
        <authorList>
            <consortium name="RefSeq"/>
        </authorList>
    </citation>
    <scope>IDENTIFICATION</scope>
    <source>
        <tissue evidence="6">Thorax and Abdomen</tissue>
    </source>
</reference>
<name>A0ABM3GFL0_NEOLC</name>
<keyword evidence="4" id="KW-0472">Membrane</keyword>